<dbReference type="STRING" id="1229727.Ga0080559_TMP4753"/>
<accession>A0A1U7DBN4</accession>
<feature type="chain" id="PRO_5010519821" evidence="1">
    <location>
        <begin position="20"/>
        <end position="97"/>
    </location>
</feature>
<dbReference type="RefSeq" id="WP_076625072.1">
    <property type="nucleotide sequence ID" value="NZ_BMEW01000002.1"/>
</dbReference>
<reference evidence="2 3" key="1">
    <citation type="submission" date="2016-03" db="EMBL/GenBank/DDBJ databases">
        <title>Deep-sea bacteria in the southern Pacific.</title>
        <authorList>
            <person name="Tang K."/>
        </authorList>
    </citation>
    <scope>NUCLEOTIDE SEQUENCE [LARGE SCALE GENOMIC DNA]</scope>
    <source>
        <strain evidence="2 3">JLT2016</strain>
    </source>
</reference>
<keyword evidence="1" id="KW-0732">Signal</keyword>
<gene>
    <name evidence="2" type="ORF">Ga0080559_TMP4753</name>
</gene>
<name>A0A1U7DBN4_9RHOB</name>
<protein>
    <submittedName>
        <fullName evidence="2">Uncharacterized protein</fullName>
    </submittedName>
</protein>
<sequence length="97" mass="10079" precursor="true">MIRLLVVALAAIQTFAGPAADAGPLFGSGAPRGDGHHASPAPGYSGQVYVTPDGCTYSRAQATGYRPTWHLILNGAAAGLTDAHRRCPSMLGDYQRL</sequence>
<dbReference type="AlphaFoldDB" id="A0A1U7DBN4"/>
<dbReference type="Proteomes" id="UP000186559">
    <property type="component" value="Chromosome"/>
</dbReference>
<evidence type="ECO:0000256" key="1">
    <source>
        <dbReference type="SAM" id="SignalP"/>
    </source>
</evidence>
<proteinExistence type="predicted"/>
<dbReference type="EMBL" id="CP014796">
    <property type="protein sequence ID" value="APX25549.1"/>
    <property type="molecule type" value="Genomic_DNA"/>
</dbReference>
<organism evidence="2 3">
    <name type="scientific">Salipiger profundus</name>
    <dbReference type="NCBI Taxonomy" id="1229727"/>
    <lineage>
        <taxon>Bacteria</taxon>
        <taxon>Pseudomonadati</taxon>
        <taxon>Pseudomonadota</taxon>
        <taxon>Alphaproteobacteria</taxon>
        <taxon>Rhodobacterales</taxon>
        <taxon>Roseobacteraceae</taxon>
        <taxon>Salipiger</taxon>
    </lineage>
</organism>
<evidence type="ECO:0000313" key="3">
    <source>
        <dbReference type="Proteomes" id="UP000186559"/>
    </source>
</evidence>
<keyword evidence="3" id="KW-1185">Reference proteome</keyword>
<evidence type="ECO:0000313" key="2">
    <source>
        <dbReference type="EMBL" id="APX25549.1"/>
    </source>
</evidence>
<dbReference type="KEGG" id="tpro:Ga0080559_TMP4753"/>
<feature type="signal peptide" evidence="1">
    <location>
        <begin position="1"/>
        <end position="19"/>
    </location>
</feature>